<evidence type="ECO:0000259" key="9">
    <source>
        <dbReference type="Pfam" id="PF10099"/>
    </source>
</evidence>
<keyword evidence="6 8" id="KW-0472">Membrane</keyword>
<gene>
    <name evidence="8" type="primary">rskA</name>
    <name evidence="11" type="ORF">CG716_02745</name>
</gene>
<organism evidence="11 12">
    <name type="scientific">Mycolicibacterium sphagni</name>
    <dbReference type="NCBI Taxonomy" id="1786"/>
    <lineage>
        <taxon>Bacteria</taxon>
        <taxon>Bacillati</taxon>
        <taxon>Actinomycetota</taxon>
        <taxon>Actinomycetes</taxon>
        <taxon>Mycobacteriales</taxon>
        <taxon>Mycobacteriaceae</taxon>
        <taxon>Mycolicibacterium</taxon>
    </lineage>
</organism>
<dbReference type="PANTHER" id="PTHR37461">
    <property type="entry name" value="ANTI-SIGMA-K FACTOR RSKA"/>
    <property type="match status" value="1"/>
</dbReference>
<dbReference type="PANTHER" id="PTHR37461:SF1">
    <property type="entry name" value="ANTI-SIGMA-K FACTOR RSKA"/>
    <property type="match status" value="1"/>
</dbReference>
<dbReference type="InterPro" id="IPR018764">
    <property type="entry name" value="RskA_C"/>
</dbReference>
<dbReference type="GO" id="GO:0016989">
    <property type="term" value="F:sigma factor antagonist activity"/>
    <property type="evidence" value="ECO:0007669"/>
    <property type="project" value="TreeGrafter"/>
</dbReference>
<dbReference type="InterPro" id="IPR051474">
    <property type="entry name" value="Anti-sigma-K/W_factor"/>
</dbReference>
<keyword evidence="7 8" id="KW-0804">Transcription</keyword>
<comment type="caution">
    <text evidence="11">The sequence shown here is derived from an EMBL/GenBank/DDBJ whole genome shotgun (WGS) entry which is preliminary data.</text>
</comment>
<keyword evidence="12" id="KW-1185">Reference proteome</keyword>
<reference evidence="11 12" key="1">
    <citation type="submission" date="2017-07" db="EMBL/GenBank/DDBJ databases">
        <title>The new phylogeny of genus Mycobacterium.</title>
        <authorList>
            <person name="Tortoli E."/>
            <person name="Trovato A."/>
            <person name="Cirillo D.M."/>
        </authorList>
    </citation>
    <scope>NUCLEOTIDE SEQUENCE [LARGE SCALE GENOMIC DNA]</scope>
    <source>
        <strain evidence="11 12">ATCC 33027</strain>
    </source>
</reference>
<dbReference type="GO" id="GO:0006417">
    <property type="term" value="P:regulation of translation"/>
    <property type="evidence" value="ECO:0007669"/>
    <property type="project" value="TreeGrafter"/>
</dbReference>
<feature type="domain" description="Anti-sigma K factor RskA C-terminal" evidence="9">
    <location>
        <begin position="94"/>
        <end position="226"/>
    </location>
</feature>
<comment type="subcellular location">
    <subcellularLocation>
        <location evidence="1 8">Cell membrane</location>
        <topology evidence="1 8">Single-pass membrane protein</topology>
    </subcellularLocation>
</comment>
<evidence type="ECO:0000256" key="5">
    <source>
        <dbReference type="ARBA" id="ARBA00023015"/>
    </source>
</evidence>
<evidence type="ECO:0000256" key="1">
    <source>
        <dbReference type="ARBA" id="ARBA00004162"/>
    </source>
</evidence>
<dbReference type="Pfam" id="PF22618">
    <property type="entry name" value="RskA_N"/>
    <property type="match status" value="1"/>
</dbReference>
<evidence type="ECO:0000256" key="2">
    <source>
        <dbReference type="ARBA" id="ARBA00022475"/>
    </source>
</evidence>
<protein>
    <recommendedName>
        <fullName evidence="8">Anti-sigma-K factor RskA</fullName>
    </recommendedName>
    <alternativeName>
        <fullName evidence="8">Sigma-K anti-sigma factor RskA</fullName>
    </alternativeName>
</protein>
<feature type="transmembrane region" description="Helical" evidence="8">
    <location>
        <begin position="92"/>
        <end position="113"/>
    </location>
</feature>
<keyword evidence="5 8" id="KW-0805">Transcription regulation</keyword>
<dbReference type="AlphaFoldDB" id="A0A255E2A9"/>
<keyword evidence="2 8" id="KW-1003">Cell membrane</keyword>
<accession>A0A255E2A9</accession>
<dbReference type="Pfam" id="PF10099">
    <property type="entry name" value="RskA_C"/>
    <property type="match status" value="1"/>
</dbReference>
<dbReference type="InterPro" id="IPR053877">
    <property type="entry name" value="RskA_N"/>
</dbReference>
<name>A0A255E2A9_9MYCO</name>
<dbReference type="OrthoDB" id="153510at2"/>
<evidence type="ECO:0000256" key="7">
    <source>
        <dbReference type="ARBA" id="ARBA00023163"/>
    </source>
</evidence>
<dbReference type="Gene3D" id="1.10.10.1320">
    <property type="entry name" value="Anti-sigma factor, zinc-finger domain"/>
    <property type="match status" value="1"/>
</dbReference>
<proteinExistence type="inferred from homology"/>
<evidence type="ECO:0000256" key="6">
    <source>
        <dbReference type="ARBA" id="ARBA00023136"/>
    </source>
</evidence>
<keyword evidence="3 8" id="KW-0812">Transmembrane</keyword>
<dbReference type="GO" id="GO:0005886">
    <property type="term" value="C:plasma membrane"/>
    <property type="evidence" value="ECO:0007669"/>
    <property type="project" value="UniProtKB-SubCell"/>
</dbReference>
<dbReference type="EMBL" id="NOZR01000002">
    <property type="protein sequence ID" value="OYN82213.1"/>
    <property type="molecule type" value="Genomic_DNA"/>
</dbReference>
<feature type="domain" description="Anti-sigma-K factor RskA N-terminal" evidence="10">
    <location>
        <begin position="9"/>
        <end position="56"/>
    </location>
</feature>
<evidence type="ECO:0000256" key="4">
    <source>
        <dbReference type="ARBA" id="ARBA00022989"/>
    </source>
</evidence>
<comment type="domain">
    <text evidence="8">The cytosolic domain interacts with sigma factor SigK.</text>
</comment>
<evidence type="ECO:0000259" key="10">
    <source>
        <dbReference type="Pfam" id="PF22618"/>
    </source>
</evidence>
<sequence>MTGPLNPELLALATPYALDAVSDAERADIELRLAAAPADVVEHFHDEVRSVRETMAALSASTRAEPPPELRERLLAAVGPAQNAQTRRRTTILLAAAAALVVALAAVSVGLALRPAPQRSTAEQVISAPDMHSVSAPIPSGGIATVVYSRDKNAAVLVMNNVNPPPPGTVYQMWLLGGQEPRSAGTMTPESVGPSTTAVVADLQTARALAFTVEPGNGSPQPTTTPFAELPLT</sequence>
<keyword evidence="4 8" id="KW-1133">Transmembrane helix</keyword>
<dbReference type="Proteomes" id="UP000216063">
    <property type="component" value="Unassembled WGS sequence"/>
</dbReference>
<evidence type="ECO:0000256" key="8">
    <source>
        <dbReference type="RuleBase" id="RU363049"/>
    </source>
</evidence>
<evidence type="ECO:0000313" key="12">
    <source>
        <dbReference type="Proteomes" id="UP000216063"/>
    </source>
</evidence>
<evidence type="ECO:0000256" key="3">
    <source>
        <dbReference type="ARBA" id="ARBA00022692"/>
    </source>
</evidence>
<comment type="similarity">
    <text evidence="8">Belongs to the anti-sigma-K factor family.</text>
</comment>
<comment type="function">
    <text evidence="8">An anti-sigma factor for extracytoplasmic function (ECF) sigma factor SigK. ECF sigma factors are held in an inactive form by an anti-sigma factor until released by regulated intramembrane proteolysis (RIP). RIP occurs when an extracytoplasmic signal triggers a concerted proteolytic cascade to transmit information and elicit cellular responses. The membrane-spanning regulatory substrate protein is first cut extracytoplasmically (site-1 protease, S1P), then within the membrane itself (site-2 protease, S2P, Rip1), while cytoplasmic proteases finish degrading the regulatory protein, liberating the sigma factor.</text>
</comment>
<evidence type="ECO:0000313" key="11">
    <source>
        <dbReference type="EMBL" id="OYN82213.1"/>
    </source>
</evidence>
<dbReference type="RefSeq" id="WP_094476218.1">
    <property type="nucleotide sequence ID" value="NZ_NOZR01000002.1"/>
</dbReference>
<dbReference type="InterPro" id="IPR041916">
    <property type="entry name" value="Anti_sigma_zinc_sf"/>
</dbReference>